<dbReference type="InterPro" id="IPR012340">
    <property type="entry name" value="NA-bd_OB-fold"/>
</dbReference>
<evidence type="ECO:0000256" key="4">
    <source>
        <dbReference type="PROSITE-ProRule" id="PRU01024"/>
    </source>
</evidence>
<dbReference type="PROSITE" id="PS51687">
    <property type="entry name" value="SAM_MT_RNA_M5U"/>
    <property type="match status" value="1"/>
</dbReference>
<proteinExistence type="inferred from homology"/>
<keyword evidence="6" id="KW-1185">Reference proteome</keyword>
<sequence length="486" mass="52783">MTKAMDATAYQDLEISSDQPPKQLTLEVGPMAPGGHCIARHEGYVIFVRHAVPGETVVVQLIQPGPAGRYWWADTIKVLTPSEFRRTHQWKLADALRAHAAGRRPIGEASLGHVVLEHQRRLKALAFRSAMTRIGEQSFDDAEISVTGIEADEPAGLQWRTRNGFLVSDGRLAVPVNNSTTPVAIRNIPLAVPQLDKLQLWGLDFSGAARVEVATPVNGRQALISIYPAPPIAESDEIFQAHVGSWRQQVATLPQHVSAMVVTPSRLDQRPEINVLQGQNVLEEHVACPQWGTRTFQVSGAGYWHAHRDGPATLVDAVMRAADVQPGQVIADLYAGAGLYSRYLAEATGPTGAVLSVDASPVASDTARHNLQDLPQVTVLNDKVNRILTSWLLIPEADVTEGGLNNRPVDTIVVHPSRVGIGKTVLKAIDQLRPDKIIYVSGNPVALARDTRVLSSCGWSLASTEAFDLAPETQRLDSVSVFRRPS</sequence>
<comment type="caution">
    <text evidence="5">The sequence shown here is derived from an EMBL/GenBank/DDBJ whole genome shotgun (WGS) entry which is preliminary data.</text>
</comment>
<dbReference type="RefSeq" id="WP_310172329.1">
    <property type="nucleotide sequence ID" value="NZ_BAABHE010000002.1"/>
</dbReference>
<evidence type="ECO:0000256" key="1">
    <source>
        <dbReference type="ARBA" id="ARBA00022603"/>
    </source>
</evidence>
<feature type="binding site" evidence="4">
    <location>
        <position position="334"/>
    </location>
    <ligand>
        <name>S-adenosyl-L-methionine</name>
        <dbReference type="ChEBI" id="CHEBI:59789"/>
    </ligand>
</feature>
<dbReference type="PANTHER" id="PTHR11061">
    <property type="entry name" value="RNA M5U METHYLTRANSFERASE"/>
    <property type="match status" value="1"/>
</dbReference>
<keyword evidence="1 4" id="KW-0489">Methyltransferase</keyword>
<evidence type="ECO:0000256" key="2">
    <source>
        <dbReference type="ARBA" id="ARBA00022679"/>
    </source>
</evidence>
<dbReference type="Proteomes" id="UP001183794">
    <property type="component" value="Unassembled WGS sequence"/>
</dbReference>
<keyword evidence="3 4" id="KW-0949">S-adenosyl-L-methionine</keyword>
<evidence type="ECO:0000256" key="3">
    <source>
        <dbReference type="ARBA" id="ARBA00022691"/>
    </source>
</evidence>
<comment type="caution">
    <text evidence="4">Lacks conserved residue(s) required for the propagation of feature annotation.</text>
</comment>
<gene>
    <name evidence="5" type="ORF">J2S62_001105</name>
</gene>
<accession>A0ABU2B242</accession>
<evidence type="ECO:0000313" key="5">
    <source>
        <dbReference type="EMBL" id="MDR7346848.1"/>
    </source>
</evidence>
<dbReference type="CDD" id="cd02440">
    <property type="entry name" value="AdoMet_MTases"/>
    <property type="match status" value="1"/>
</dbReference>
<dbReference type="SUPFAM" id="SSF50249">
    <property type="entry name" value="Nucleic acid-binding proteins"/>
    <property type="match status" value="1"/>
</dbReference>
<organism evidence="5 6">
    <name type="scientific">Enteractinococcus fodinae</name>
    <dbReference type="NCBI Taxonomy" id="684663"/>
    <lineage>
        <taxon>Bacteria</taxon>
        <taxon>Bacillati</taxon>
        <taxon>Actinomycetota</taxon>
        <taxon>Actinomycetes</taxon>
        <taxon>Micrococcales</taxon>
        <taxon>Micrococcaceae</taxon>
    </lineage>
</organism>
<dbReference type="PANTHER" id="PTHR11061:SF30">
    <property type="entry name" value="TRNA (URACIL(54)-C(5))-METHYLTRANSFERASE"/>
    <property type="match status" value="1"/>
</dbReference>
<dbReference type="Gene3D" id="2.40.50.140">
    <property type="entry name" value="Nucleic acid-binding proteins"/>
    <property type="match status" value="1"/>
</dbReference>
<dbReference type="EMBL" id="JAVDYJ010000001">
    <property type="protein sequence ID" value="MDR7346848.1"/>
    <property type="molecule type" value="Genomic_DNA"/>
</dbReference>
<feature type="binding site" evidence="4">
    <location>
        <position position="358"/>
    </location>
    <ligand>
        <name>S-adenosyl-L-methionine</name>
        <dbReference type="ChEBI" id="CHEBI:59789"/>
    </ligand>
</feature>
<reference evidence="5 6" key="1">
    <citation type="submission" date="2023-07" db="EMBL/GenBank/DDBJ databases">
        <title>Sequencing the genomes of 1000 actinobacteria strains.</title>
        <authorList>
            <person name="Klenk H.-P."/>
        </authorList>
    </citation>
    <scope>NUCLEOTIDE SEQUENCE [LARGE SCALE GENOMIC DNA]</scope>
    <source>
        <strain evidence="5 6">DSM 22966</strain>
    </source>
</reference>
<evidence type="ECO:0000313" key="6">
    <source>
        <dbReference type="Proteomes" id="UP001183794"/>
    </source>
</evidence>
<protein>
    <submittedName>
        <fullName evidence="5">tRNA/tmRNA/rRNA uracil-C5-methylase (TrmA/RlmC/RlmD family)</fullName>
    </submittedName>
</protein>
<dbReference type="SUPFAM" id="SSF53335">
    <property type="entry name" value="S-adenosyl-L-methionine-dependent methyltransferases"/>
    <property type="match status" value="1"/>
</dbReference>
<dbReference type="Gene3D" id="3.40.50.150">
    <property type="entry name" value="Vaccinia Virus protein VP39"/>
    <property type="match status" value="1"/>
</dbReference>
<dbReference type="InterPro" id="IPR010280">
    <property type="entry name" value="U5_MeTrfase_fam"/>
</dbReference>
<keyword evidence="2 4" id="KW-0808">Transferase</keyword>
<dbReference type="InterPro" id="IPR029063">
    <property type="entry name" value="SAM-dependent_MTases_sf"/>
</dbReference>
<name>A0ABU2B242_9MICC</name>
<comment type="similarity">
    <text evidence="4">Belongs to the class I-like SAM-binding methyltransferase superfamily. RNA M5U methyltransferase family.</text>
</comment>